<comment type="subunit">
    <text evidence="1">Component of the mitochondrial contact site and cristae organizing system (MICOS) complex.</text>
</comment>
<organism evidence="3 4">
    <name type="scientific">Coprinopsis marcescibilis</name>
    <name type="common">Agaric fungus</name>
    <name type="synonym">Psathyrella marcescibilis</name>
    <dbReference type="NCBI Taxonomy" id="230819"/>
    <lineage>
        <taxon>Eukaryota</taxon>
        <taxon>Fungi</taxon>
        <taxon>Dikarya</taxon>
        <taxon>Basidiomycota</taxon>
        <taxon>Agaricomycotina</taxon>
        <taxon>Agaricomycetes</taxon>
        <taxon>Agaricomycetidae</taxon>
        <taxon>Agaricales</taxon>
        <taxon>Agaricineae</taxon>
        <taxon>Psathyrellaceae</taxon>
        <taxon>Coprinopsis</taxon>
    </lineage>
</organism>
<evidence type="ECO:0000313" key="4">
    <source>
        <dbReference type="Proteomes" id="UP000307440"/>
    </source>
</evidence>
<dbReference type="GO" id="GO:0044284">
    <property type="term" value="C:mitochondrial crista junction"/>
    <property type="evidence" value="ECO:0007669"/>
    <property type="project" value="TreeGrafter"/>
</dbReference>
<dbReference type="InterPro" id="IPR019166">
    <property type="entry name" value="MIC26/MIC27"/>
</dbReference>
<keyword evidence="1" id="KW-0496">Mitochondrion</keyword>
<feature type="region of interest" description="Disordered" evidence="2">
    <location>
        <begin position="243"/>
        <end position="264"/>
    </location>
</feature>
<dbReference type="OrthoDB" id="2399148at2759"/>
<accession>A0A5C3KEJ3</accession>
<protein>
    <recommendedName>
        <fullName evidence="1">MICOS complex subunit</fullName>
    </recommendedName>
</protein>
<comment type="subcellular location">
    <subcellularLocation>
        <location evidence="1">Mitochondrion inner membrane</location>
    </subcellularLocation>
</comment>
<sequence>MYRVASRMPKRAMLAAAVGAVTLVESPREKLSIYPAAEPQVLLAESPSPLALHISVYRKHLQNTYAGGHAYVQGWVSKWIGVEQAFENRVKSIISPTENLTPGLLYVGVSTLTGSILARNRIILTRILLPPIFLLVSANHFLPQTTTNLSNYLGSVEERYFPAFAHKHEIAKAHSAMAWERAREAYRDAREKVGERAVKGLDKVQDVTGLKIKETLGLGEGVVAQVKEEAQSVLEKKVEEVKPAEPAAVVPAPPAKAGEEKRLV</sequence>
<evidence type="ECO:0000256" key="2">
    <source>
        <dbReference type="SAM" id="MobiDB-lite"/>
    </source>
</evidence>
<reference evidence="3 4" key="1">
    <citation type="journal article" date="2019" name="Nat. Ecol. Evol.">
        <title>Megaphylogeny resolves global patterns of mushroom evolution.</title>
        <authorList>
            <person name="Varga T."/>
            <person name="Krizsan K."/>
            <person name="Foldi C."/>
            <person name="Dima B."/>
            <person name="Sanchez-Garcia M."/>
            <person name="Sanchez-Ramirez S."/>
            <person name="Szollosi G.J."/>
            <person name="Szarkandi J.G."/>
            <person name="Papp V."/>
            <person name="Albert L."/>
            <person name="Andreopoulos W."/>
            <person name="Angelini C."/>
            <person name="Antonin V."/>
            <person name="Barry K.W."/>
            <person name="Bougher N.L."/>
            <person name="Buchanan P."/>
            <person name="Buyck B."/>
            <person name="Bense V."/>
            <person name="Catcheside P."/>
            <person name="Chovatia M."/>
            <person name="Cooper J."/>
            <person name="Damon W."/>
            <person name="Desjardin D."/>
            <person name="Finy P."/>
            <person name="Geml J."/>
            <person name="Haridas S."/>
            <person name="Hughes K."/>
            <person name="Justo A."/>
            <person name="Karasinski D."/>
            <person name="Kautmanova I."/>
            <person name="Kiss B."/>
            <person name="Kocsube S."/>
            <person name="Kotiranta H."/>
            <person name="LaButti K.M."/>
            <person name="Lechner B.E."/>
            <person name="Liimatainen K."/>
            <person name="Lipzen A."/>
            <person name="Lukacs Z."/>
            <person name="Mihaltcheva S."/>
            <person name="Morgado L.N."/>
            <person name="Niskanen T."/>
            <person name="Noordeloos M.E."/>
            <person name="Ohm R.A."/>
            <person name="Ortiz-Santana B."/>
            <person name="Ovrebo C."/>
            <person name="Racz N."/>
            <person name="Riley R."/>
            <person name="Savchenko A."/>
            <person name="Shiryaev A."/>
            <person name="Soop K."/>
            <person name="Spirin V."/>
            <person name="Szebenyi C."/>
            <person name="Tomsovsky M."/>
            <person name="Tulloss R.E."/>
            <person name="Uehling J."/>
            <person name="Grigoriev I.V."/>
            <person name="Vagvolgyi C."/>
            <person name="Papp T."/>
            <person name="Martin F.M."/>
            <person name="Miettinen O."/>
            <person name="Hibbett D.S."/>
            <person name="Nagy L.G."/>
        </authorList>
    </citation>
    <scope>NUCLEOTIDE SEQUENCE [LARGE SCALE GENOMIC DNA]</scope>
    <source>
        <strain evidence="3 4">CBS 121175</strain>
    </source>
</reference>
<dbReference type="GO" id="GO:0042407">
    <property type="term" value="P:cristae formation"/>
    <property type="evidence" value="ECO:0007669"/>
    <property type="project" value="InterPro"/>
</dbReference>
<dbReference type="STRING" id="230819.A0A5C3KEJ3"/>
<dbReference type="PANTHER" id="PTHR28268:SF1">
    <property type="entry name" value="MICOS SUBUNIT MIC26"/>
    <property type="match status" value="1"/>
</dbReference>
<keyword evidence="1" id="KW-0999">Mitochondrion inner membrane</keyword>
<evidence type="ECO:0000256" key="1">
    <source>
        <dbReference type="RuleBase" id="RU363021"/>
    </source>
</evidence>
<dbReference type="Pfam" id="PF09769">
    <property type="entry name" value="ApoO"/>
    <property type="match status" value="1"/>
</dbReference>
<dbReference type="Proteomes" id="UP000307440">
    <property type="component" value="Unassembled WGS sequence"/>
</dbReference>
<dbReference type="InterPro" id="IPR033181">
    <property type="entry name" value="Mic26_fungi"/>
</dbReference>
<dbReference type="AlphaFoldDB" id="A0A5C3KEJ3"/>
<keyword evidence="4" id="KW-1185">Reference proteome</keyword>
<dbReference type="PANTHER" id="PTHR28268">
    <property type="entry name" value="MICOS SUBUNIT MIC26"/>
    <property type="match status" value="1"/>
</dbReference>
<dbReference type="EMBL" id="ML210410">
    <property type="protein sequence ID" value="TFK18332.1"/>
    <property type="molecule type" value="Genomic_DNA"/>
</dbReference>
<proteinExistence type="predicted"/>
<comment type="function">
    <text evidence="1">Component of the MICOS complex, a large protein complex of the mitochondrial inner membrane that plays crucial roles in the maintenance of crista junctions, inner membrane architecture, and formation of contact sites to the outer membrane.</text>
</comment>
<name>A0A5C3KEJ3_COPMA</name>
<dbReference type="GO" id="GO:0061617">
    <property type="term" value="C:MICOS complex"/>
    <property type="evidence" value="ECO:0007669"/>
    <property type="project" value="UniProtKB-UniRule"/>
</dbReference>
<evidence type="ECO:0000313" key="3">
    <source>
        <dbReference type="EMBL" id="TFK18332.1"/>
    </source>
</evidence>
<gene>
    <name evidence="3" type="ORF">FA15DRAFT_675361</name>
</gene>
<keyword evidence="1" id="KW-0472">Membrane</keyword>